<name>A0A1Z4GJX5_9CYAN</name>
<reference evidence="1 2" key="1">
    <citation type="submission" date="2017-06" db="EMBL/GenBank/DDBJ databases">
        <title>Genome sequencing of cyanobaciteial culture collection at National Institute for Environmental Studies (NIES).</title>
        <authorList>
            <person name="Hirose Y."/>
            <person name="Shimura Y."/>
            <person name="Fujisawa T."/>
            <person name="Nakamura Y."/>
            <person name="Kawachi M."/>
        </authorList>
    </citation>
    <scope>NUCLEOTIDE SEQUENCE [LARGE SCALE GENOMIC DNA]</scope>
    <source>
        <strain evidence="1 2">NIES-21</strain>
    </source>
</reference>
<organism evidence="1 2">
    <name type="scientific">Anabaenopsis circularis NIES-21</name>
    <dbReference type="NCBI Taxonomy" id="1085406"/>
    <lineage>
        <taxon>Bacteria</taxon>
        <taxon>Bacillati</taxon>
        <taxon>Cyanobacteriota</taxon>
        <taxon>Cyanophyceae</taxon>
        <taxon>Nostocales</taxon>
        <taxon>Nodulariaceae</taxon>
        <taxon>Anabaenopsis</taxon>
    </lineage>
</organism>
<evidence type="ECO:0008006" key="3">
    <source>
        <dbReference type="Google" id="ProtNLM"/>
    </source>
</evidence>
<protein>
    <recommendedName>
        <fullName evidence="3">Late competence development protein ComFB</fullName>
    </recommendedName>
</protein>
<evidence type="ECO:0000313" key="1">
    <source>
        <dbReference type="EMBL" id="BAY17668.1"/>
    </source>
</evidence>
<sequence length="119" mass="13580">MTKTLINLTISIVVQELESILDTYPHHPYQEAFANPDIRQTLVAYILSRIPNQYITVDAAEKPEFNCSESMCRSLERSLHLESVIRQGIEKVLGEAEEDIHRYIPEAVDPNLAASHWFG</sequence>
<keyword evidence="2" id="KW-1185">Reference proteome</keyword>
<dbReference type="Proteomes" id="UP000218287">
    <property type="component" value="Chromosome"/>
</dbReference>
<gene>
    <name evidence="1" type="ORF">NIES21_35100</name>
</gene>
<dbReference type="AlphaFoldDB" id="A0A1Z4GJX5"/>
<evidence type="ECO:0000313" key="2">
    <source>
        <dbReference type="Proteomes" id="UP000218287"/>
    </source>
</evidence>
<proteinExistence type="predicted"/>
<accession>A0A1Z4GJX5</accession>
<dbReference type="OrthoDB" id="515811at2"/>
<dbReference type="EMBL" id="AP018174">
    <property type="protein sequence ID" value="BAY17668.1"/>
    <property type="molecule type" value="Genomic_DNA"/>
</dbReference>